<protein>
    <submittedName>
        <fullName evidence="4">Glycosyl transferase group 1</fullName>
    </submittedName>
</protein>
<evidence type="ECO:0000313" key="4">
    <source>
        <dbReference type="EMBL" id="KKQ49397.1"/>
    </source>
</evidence>
<evidence type="ECO:0000259" key="3">
    <source>
        <dbReference type="Pfam" id="PF13439"/>
    </source>
</evidence>
<dbReference type="Proteomes" id="UP000034366">
    <property type="component" value="Unassembled WGS sequence"/>
</dbReference>
<accession>A0A0G0I4A9</accession>
<dbReference type="InterPro" id="IPR028098">
    <property type="entry name" value="Glyco_trans_4-like_N"/>
</dbReference>
<name>A0A0G0I4A9_9BACT</name>
<reference evidence="4 5" key="1">
    <citation type="journal article" date="2015" name="Nature">
        <title>rRNA introns, odd ribosomes, and small enigmatic genomes across a large radiation of phyla.</title>
        <authorList>
            <person name="Brown C.T."/>
            <person name="Hug L.A."/>
            <person name="Thomas B.C."/>
            <person name="Sharon I."/>
            <person name="Castelle C.J."/>
            <person name="Singh A."/>
            <person name="Wilkins M.J."/>
            <person name="Williams K.H."/>
            <person name="Banfield J.F."/>
        </authorList>
    </citation>
    <scope>NUCLEOTIDE SEQUENCE [LARGE SCALE GENOMIC DNA]</scope>
</reference>
<dbReference type="AlphaFoldDB" id="A0A0G0I4A9"/>
<dbReference type="PANTHER" id="PTHR46401">
    <property type="entry name" value="GLYCOSYLTRANSFERASE WBBK-RELATED"/>
    <property type="match status" value="1"/>
</dbReference>
<evidence type="ECO:0000259" key="2">
    <source>
        <dbReference type="Pfam" id="PF00534"/>
    </source>
</evidence>
<dbReference type="Pfam" id="PF00534">
    <property type="entry name" value="Glycos_transf_1"/>
    <property type="match status" value="1"/>
</dbReference>
<proteinExistence type="predicted"/>
<dbReference type="Gene3D" id="3.40.50.2000">
    <property type="entry name" value="Glycogen Phosphorylase B"/>
    <property type="match status" value="2"/>
</dbReference>
<dbReference type="EMBL" id="LBTW01000016">
    <property type="protein sequence ID" value="KKQ49397.1"/>
    <property type="molecule type" value="Genomic_DNA"/>
</dbReference>
<dbReference type="Pfam" id="PF13439">
    <property type="entry name" value="Glyco_transf_4"/>
    <property type="match status" value="1"/>
</dbReference>
<feature type="domain" description="Glycosyltransferase subfamily 4-like N-terminal" evidence="3">
    <location>
        <begin position="17"/>
        <end position="180"/>
    </location>
</feature>
<comment type="caution">
    <text evidence="4">The sequence shown here is derived from an EMBL/GenBank/DDBJ whole genome shotgun (WGS) entry which is preliminary data.</text>
</comment>
<feature type="domain" description="Glycosyl transferase family 1" evidence="2">
    <location>
        <begin position="183"/>
        <end position="345"/>
    </location>
</feature>
<dbReference type="CDD" id="cd03801">
    <property type="entry name" value="GT4_PimA-like"/>
    <property type="match status" value="1"/>
</dbReference>
<dbReference type="GO" id="GO:0016757">
    <property type="term" value="F:glycosyltransferase activity"/>
    <property type="evidence" value="ECO:0007669"/>
    <property type="project" value="InterPro"/>
</dbReference>
<dbReference type="PANTHER" id="PTHR46401:SF2">
    <property type="entry name" value="GLYCOSYLTRANSFERASE WBBK-RELATED"/>
    <property type="match status" value="1"/>
</dbReference>
<dbReference type="GO" id="GO:0009103">
    <property type="term" value="P:lipopolysaccharide biosynthetic process"/>
    <property type="evidence" value="ECO:0007669"/>
    <property type="project" value="TreeGrafter"/>
</dbReference>
<organism evidence="4 5">
    <name type="scientific">Candidatus Woesebacteria bacterium GW2011_GWD1_38_10</name>
    <dbReference type="NCBI Taxonomy" id="1618592"/>
    <lineage>
        <taxon>Bacteria</taxon>
        <taxon>Candidatus Woeseibacteriota</taxon>
    </lineage>
</organism>
<dbReference type="SUPFAM" id="SSF53756">
    <property type="entry name" value="UDP-Glycosyltransferase/glycogen phosphorylase"/>
    <property type="match status" value="1"/>
</dbReference>
<evidence type="ECO:0000313" key="5">
    <source>
        <dbReference type="Proteomes" id="UP000034366"/>
    </source>
</evidence>
<dbReference type="InterPro" id="IPR001296">
    <property type="entry name" value="Glyco_trans_1"/>
</dbReference>
<keyword evidence="1 4" id="KW-0808">Transferase</keyword>
<sequence length="368" mass="41735">MNILIFSWRGVGHPNSGGAEIATHEHSKAWIKAGHKVTLFSSYYKGCKKEELVDGVQIIRQGRQLVGVQIAGVFWYLFRRHEKFDIVVDQFHGIPFFTPLYVKTKILAYIHEVATQVWKTNELPRPYNLIAAYTGPIVEPLVFKLYKKIDFLTVSDSTKKDLIGFGVNKTKITVIENGVITVKVKIVKKEKIITFLGALSRDKGVEDSIRILAEVLRKDEDWKLKIVGKGNQEYISKLKSTAKELGINKNVEFTGYVAERKKFEILARSFCLVNPSIHEGWGLVNIEANSVGTPVFGYKVKGITDSVVDNNTGILVDIGDVRQTAMEMVKLQSDKKRYETMSQNCLKWSNKFSWKKSTKESLELIESI</sequence>
<evidence type="ECO:0000256" key="1">
    <source>
        <dbReference type="ARBA" id="ARBA00022679"/>
    </source>
</evidence>
<gene>
    <name evidence="4" type="ORF">US67_C0016G0002</name>
</gene>